<dbReference type="CDD" id="cd08956">
    <property type="entry name" value="KR_3_FAS_SDR_x"/>
    <property type="match status" value="1"/>
</dbReference>
<dbReference type="InterPro" id="IPR020807">
    <property type="entry name" value="PKS_DH"/>
</dbReference>
<dbReference type="SUPFAM" id="SSF51735">
    <property type="entry name" value="NAD(P)-binding Rossmann-fold domains"/>
    <property type="match status" value="2"/>
</dbReference>
<feature type="non-terminal residue" evidence="8">
    <location>
        <position position="1"/>
    </location>
</feature>
<dbReference type="Pfam" id="PF00550">
    <property type="entry name" value="PP-binding"/>
    <property type="match status" value="1"/>
</dbReference>
<dbReference type="InterPro" id="IPR036291">
    <property type="entry name" value="NAD(P)-bd_dom_sf"/>
</dbReference>
<organism evidence="8 9">
    <name type="scientific">Streptomyces europaeiscabiei</name>
    <dbReference type="NCBI Taxonomy" id="146819"/>
    <lineage>
        <taxon>Bacteria</taxon>
        <taxon>Bacillati</taxon>
        <taxon>Actinomycetota</taxon>
        <taxon>Actinomycetes</taxon>
        <taxon>Kitasatosporales</taxon>
        <taxon>Streptomycetaceae</taxon>
        <taxon>Streptomyces</taxon>
    </lineage>
</organism>
<dbReference type="RefSeq" id="WP_319064012.1">
    <property type="nucleotide sequence ID" value="NZ_JARAYT010000059.1"/>
</dbReference>
<dbReference type="SMART" id="SM00826">
    <property type="entry name" value="PKS_DH"/>
    <property type="match status" value="1"/>
</dbReference>
<dbReference type="InterPro" id="IPR006162">
    <property type="entry name" value="Ppantetheine_attach_site"/>
</dbReference>
<feature type="active site" description="Proton acceptor; for dehydratase activity" evidence="5">
    <location>
        <position position="84"/>
    </location>
</feature>
<dbReference type="InterPro" id="IPR049552">
    <property type="entry name" value="PKS_DH_N"/>
</dbReference>
<dbReference type="Pfam" id="PF21089">
    <property type="entry name" value="PKS_DH_N"/>
    <property type="match status" value="1"/>
</dbReference>
<protein>
    <submittedName>
        <fullName evidence="8">Type I polyketide synthase</fullName>
    </submittedName>
</protein>
<dbReference type="SUPFAM" id="SSF47336">
    <property type="entry name" value="ACP-like"/>
    <property type="match status" value="1"/>
</dbReference>
<dbReference type="InterPro" id="IPR049551">
    <property type="entry name" value="PKS_DH_C"/>
</dbReference>
<dbReference type="PROSITE" id="PS50075">
    <property type="entry name" value="CARRIER"/>
    <property type="match status" value="1"/>
</dbReference>
<dbReference type="SMART" id="SM00822">
    <property type="entry name" value="PKS_KR"/>
    <property type="match status" value="1"/>
</dbReference>
<dbReference type="Gene3D" id="3.10.129.110">
    <property type="entry name" value="Polyketide synthase dehydratase"/>
    <property type="match status" value="1"/>
</dbReference>
<keyword evidence="1" id="KW-0596">Phosphopantetheine</keyword>
<dbReference type="InterPro" id="IPR055123">
    <property type="entry name" value="SpnB-like_Rossmann"/>
</dbReference>
<evidence type="ECO:0000313" key="8">
    <source>
        <dbReference type="EMBL" id="MDX3707329.1"/>
    </source>
</evidence>
<evidence type="ECO:0000256" key="4">
    <source>
        <dbReference type="ARBA" id="ARBA00023268"/>
    </source>
</evidence>
<feature type="region of interest" description="N-terminal hotdog fold" evidence="5">
    <location>
        <begin position="52"/>
        <end position="173"/>
    </location>
</feature>
<dbReference type="InterPro" id="IPR036736">
    <property type="entry name" value="ACP-like_sf"/>
</dbReference>
<dbReference type="InterPro" id="IPR020806">
    <property type="entry name" value="PKS_PP-bd"/>
</dbReference>
<evidence type="ECO:0000259" key="6">
    <source>
        <dbReference type="PROSITE" id="PS50075"/>
    </source>
</evidence>
<dbReference type="EMBL" id="JARAYU010000057">
    <property type="protein sequence ID" value="MDX3707329.1"/>
    <property type="molecule type" value="Genomic_DNA"/>
</dbReference>
<keyword evidence="3" id="KW-0808">Transferase</keyword>
<dbReference type="PANTHER" id="PTHR43775:SF51">
    <property type="entry name" value="INACTIVE PHENOLPHTHIOCEROL SYNTHESIS POLYKETIDE SYNTHASE TYPE I PKS1-RELATED"/>
    <property type="match status" value="1"/>
</dbReference>
<feature type="domain" description="PKS/mFAS DH" evidence="7">
    <location>
        <begin position="52"/>
        <end position="325"/>
    </location>
</feature>
<keyword evidence="9" id="KW-1185">Reference proteome</keyword>
<accession>A0ABU4P0S1</accession>
<gene>
    <name evidence="8" type="ORF">PV662_48255</name>
</gene>
<evidence type="ECO:0000256" key="1">
    <source>
        <dbReference type="ARBA" id="ARBA00022450"/>
    </source>
</evidence>
<reference evidence="8 9" key="1">
    <citation type="journal article" date="2023" name="Microb. Genom.">
        <title>Mesoterricola silvestris gen. nov., sp. nov., Mesoterricola sediminis sp. nov., Geothrix oryzae sp. nov., Geothrix edaphica sp. nov., Geothrix rubra sp. nov., and Geothrix limicola sp. nov., six novel members of Acidobacteriota isolated from soils.</title>
        <authorList>
            <person name="Weisberg A.J."/>
            <person name="Pearce E."/>
            <person name="Kramer C.G."/>
            <person name="Chang J.H."/>
            <person name="Clarke C.R."/>
        </authorList>
    </citation>
    <scope>NUCLEOTIDE SEQUENCE [LARGE SCALE GENOMIC DNA]</scope>
    <source>
        <strain evidence="8 9">ID09-01A</strain>
    </source>
</reference>
<sequence>RTIDWSALLAPSHPTPAPLPTYAFQHQRYWLPGSGQGTGTDLATAGLAEAGHPLLAARVELPDDGGTVLTGRLSLRTHPWLADHAVLGSVLFPGTGFVELAVRAGDVVGCGHVEELTLQAPLVLTEQGAADLRLTAGAADERGRRRLTVHSRSGDGPWVQHAEAALAVAAPEPPVAPDWSVWPPKGAQAVGIDGFYDRSAEAGFAYGPVFQGLRAVWRDGDTVLVDVALPEEQQGDAGAFGLHPALLDAGLHAVGLTKAMGEQAMLPFAWNGLTLHAVGAAALRLRLTPTGADGTVSVDIADVAGRPVARIEELVLRPVSQEQLAVRPAARGDSLFRLDWQRAEQAVPAADASCVFVGEAADGQPSFPDLAALSTAVAGGEPVPELVFAAWPGAPGGPVTAAREATGWALALAQQWLSDERFASARLVVTTRGAVATSPEADVTDLAGAAVWGLLRSAQSENPGRIGLLDVGGAGDLGGVPVASVAAALREDEPQLAVRDGGLLVPRIVRAGGEQGTPDADGGLSADGTVLITGGTGVLGGELARHLVTERGVRHLVLASRSGPEAGGSRELAAELTALGASVRVEACDAADGEALAALLAGIGGEHPLTGVVHVAGVIDDGVLTSLSPERVDAVLRPKVDAAWHLHRLTADANLEMFVLFSSAAGVVGAPGQGNYAAANAFLDALAQHRRAAGLPAQSLAWGAWAQASGMTSELSDTDRSRMARGGVTALETAEGMALFDTAGRTGHAVLLPMRLDMTRGGAAVPALFRSLVPAVRRSAAAAGSASFGPDLLQRLLAQQPEEQRQTLLTVVREEVAAVLGHASGSALEADQSFAELGFDSLIAVELRNRLGEITGLKLPTTLVFDYPNPALLAEFLGQQILPEPESAADRLFQQIDGLEQLLSELSPEQDDVDRVRDRLRAVLAKHTGSAGTQSAPDIEDTLLSASDDEIFDYFDRDLGI</sequence>
<dbReference type="Gene3D" id="3.40.50.720">
    <property type="entry name" value="NAD(P)-binding Rossmann-like Domain"/>
    <property type="match status" value="1"/>
</dbReference>
<dbReference type="PANTHER" id="PTHR43775">
    <property type="entry name" value="FATTY ACID SYNTHASE"/>
    <property type="match status" value="1"/>
</dbReference>
<dbReference type="Pfam" id="PF08659">
    <property type="entry name" value="KR"/>
    <property type="match status" value="1"/>
</dbReference>
<dbReference type="Gene3D" id="1.10.1200.10">
    <property type="entry name" value="ACP-like"/>
    <property type="match status" value="1"/>
</dbReference>
<comment type="caution">
    <text evidence="8">The sequence shown here is derived from an EMBL/GenBank/DDBJ whole genome shotgun (WGS) entry which is preliminary data.</text>
</comment>
<evidence type="ECO:0000259" key="7">
    <source>
        <dbReference type="PROSITE" id="PS52019"/>
    </source>
</evidence>
<proteinExistence type="predicted"/>
<dbReference type="Pfam" id="PF14765">
    <property type="entry name" value="PS-DH"/>
    <property type="match status" value="1"/>
</dbReference>
<evidence type="ECO:0000256" key="3">
    <source>
        <dbReference type="ARBA" id="ARBA00022679"/>
    </source>
</evidence>
<dbReference type="InterPro" id="IPR013968">
    <property type="entry name" value="PKS_KR"/>
</dbReference>
<dbReference type="InterPro" id="IPR050091">
    <property type="entry name" value="PKS_NRPS_Biosynth_Enz"/>
</dbReference>
<dbReference type="PROSITE" id="PS00012">
    <property type="entry name" value="PHOSPHOPANTETHEINE"/>
    <property type="match status" value="1"/>
</dbReference>
<evidence type="ECO:0000256" key="5">
    <source>
        <dbReference type="PROSITE-ProRule" id="PRU01363"/>
    </source>
</evidence>
<name>A0ABU4P0S1_9ACTN</name>
<dbReference type="SMART" id="SM01294">
    <property type="entry name" value="PKS_PP_betabranch"/>
    <property type="match status" value="1"/>
</dbReference>
<keyword evidence="4" id="KW-0511">Multifunctional enzyme</keyword>
<dbReference type="InterPro" id="IPR009081">
    <property type="entry name" value="PP-bd_ACP"/>
</dbReference>
<evidence type="ECO:0000313" key="9">
    <source>
        <dbReference type="Proteomes" id="UP001271274"/>
    </source>
</evidence>
<dbReference type="SMART" id="SM00823">
    <property type="entry name" value="PKS_PP"/>
    <property type="match status" value="1"/>
</dbReference>
<dbReference type="PROSITE" id="PS52019">
    <property type="entry name" value="PKS_MFAS_DH"/>
    <property type="match status" value="1"/>
</dbReference>
<dbReference type="Gene3D" id="3.30.70.3290">
    <property type="match status" value="1"/>
</dbReference>
<dbReference type="InterPro" id="IPR057326">
    <property type="entry name" value="KR_dom"/>
</dbReference>
<feature type="active site" description="Proton donor; for dehydratase activity" evidence="5">
    <location>
        <position position="248"/>
    </location>
</feature>
<evidence type="ECO:0000256" key="2">
    <source>
        <dbReference type="ARBA" id="ARBA00022553"/>
    </source>
</evidence>
<dbReference type="Pfam" id="PF22953">
    <property type="entry name" value="SpnB_Rossmann"/>
    <property type="match status" value="1"/>
</dbReference>
<dbReference type="InterPro" id="IPR042104">
    <property type="entry name" value="PKS_dehydratase_sf"/>
</dbReference>
<keyword evidence="2" id="KW-0597">Phosphoprotein</keyword>
<dbReference type="Proteomes" id="UP001271274">
    <property type="component" value="Unassembled WGS sequence"/>
</dbReference>
<feature type="domain" description="Carrier" evidence="6">
    <location>
        <begin position="806"/>
        <end position="881"/>
    </location>
</feature>
<feature type="region of interest" description="C-terminal hotdog fold" evidence="5">
    <location>
        <begin position="187"/>
        <end position="325"/>
    </location>
</feature>
<dbReference type="InterPro" id="IPR049900">
    <property type="entry name" value="PKS_mFAS_DH"/>
</dbReference>